<dbReference type="RefSeq" id="WP_265618159.1">
    <property type="nucleotide sequence ID" value="NZ_JAPFRD010000011.1"/>
</dbReference>
<dbReference type="EMBL" id="JAPFRD010000011">
    <property type="protein sequence ID" value="MCW8109399.1"/>
    <property type="molecule type" value="Genomic_DNA"/>
</dbReference>
<gene>
    <name evidence="1" type="ORF">OPS25_12890</name>
</gene>
<reference evidence="1" key="1">
    <citation type="submission" date="2022-11" db="EMBL/GenBank/DDBJ databases">
        <title>Alteromonas sp. nov., isolated from sea water of the Qingdao.</title>
        <authorList>
            <person name="Wang Q."/>
        </authorList>
    </citation>
    <scope>NUCLEOTIDE SEQUENCE</scope>
    <source>
        <strain evidence="1">ASW11-7</strain>
    </source>
</reference>
<proteinExistence type="predicted"/>
<comment type="caution">
    <text evidence="1">The sequence shown here is derived from an EMBL/GenBank/DDBJ whole genome shotgun (WGS) entry which is preliminary data.</text>
</comment>
<evidence type="ECO:0000313" key="1">
    <source>
        <dbReference type="EMBL" id="MCW8109399.1"/>
    </source>
</evidence>
<protein>
    <recommendedName>
        <fullName evidence="3">Secreted protein</fullName>
    </recommendedName>
</protein>
<organism evidence="1 2">
    <name type="scientific">Alteromonas aquimaris</name>
    <dbReference type="NCBI Taxonomy" id="2998417"/>
    <lineage>
        <taxon>Bacteria</taxon>
        <taxon>Pseudomonadati</taxon>
        <taxon>Pseudomonadota</taxon>
        <taxon>Gammaproteobacteria</taxon>
        <taxon>Alteromonadales</taxon>
        <taxon>Alteromonadaceae</taxon>
        <taxon>Alteromonas/Salinimonas group</taxon>
        <taxon>Alteromonas</taxon>
    </lineage>
</organism>
<evidence type="ECO:0008006" key="3">
    <source>
        <dbReference type="Google" id="ProtNLM"/>
    </source>
</evidence>
<dbReference type="Proteomes" id="UP001142810">
    <property type="component" value="Unassembled WGS sequence"/>
</dbReference>
<keyword evidence="2" id="KW-1185">Reference proteome</keyword>
<sequence length="103" mass="11912">MCANAFLSNALRKSMLHASLYSLLAVHLANDPADISLWRGQTQHEHYTNHKGQYAPINGRKFTFYLPADQTRIESGKFHRNWLFFINSGFTFAADMIRISHHF</sequence>
<evidence type="ECO:0000313" key="2">
    <source>
        <dbReference type="Proteomes" id="UP001142810"/>
    </source>
</evidence>
<accession>A0ABT3P9L0</accession>
<name>A0ABT3P9L0_9ALTE</name>